<dbReference type="PaxDb" id="1148-1651825"/>
<dbReference type="PhylomeDB" id="P72737"/>
<dbReference type="eggNOG" id="COG4328">
    <property type="taxonomic scope" value="Bacteria"/>
</dbReference>
<evidence type="ECO:0000313" key="1">
    <source>
        <dbReference type="EMBL" id="BAA16752.1"/>
    </source>
</evidence>
<proteinExistence type="predicted"/>
<organism evidence="1 2">
    <name type="scientific">Synechocystis sp. (strain ATCC 27184 / PCC 6803 / Kazusa)</name>
    <dbReference type="NCBI Taxonomy" id="1111708"/>
    <lineage>
        <taxon>Bacteria</taxon>
        <taxon>Bacillati</taxon>
        <taxon>Cyanobacteriota</taxon>
        <taxon>Cyanophyceae</taxon>
        <taxon>Synechococcales</taxon>
        <taxon>Merismopediaceae</taxon>
        <taxon>Synechocystis</taxon>
    </lineage>
</organism>
<dbReference type="EnsemblBacteria" id="BAA16752">
    <property type="protein sequence ID" value="BAA16752"/>
    <property type="gene ID" value="BAA16752"/>
</dbReference>
<dbReference type="AlphaFoldDB" id="P72737"/>
<dbReference type="EMBL" id="BA000022">
    <property type="protein sequence ID" value="BAA16752.1"/>
    <property type="molecule type" value="Genomic_DNA"/>
</dbReference>
<dbReference type="STRING" id="1148.gene:10497608"/>
<dbReference type="PIRSF" id="PIRSF018008">
    <property type="entry name" value="UCP018008"/>
    <property type="match status" value="1"/>
</dbReference>
<reference evidence="1 2" key="2">
    <citation type="journal article" date="1996" name="DNA Res.">
        <title>Sequence analysis of the genome of the unicellular cyanobacterium Synechocystis sp. strain PCC6803. II. Sequence determination of the entire genome and assignment of potential protein-coding regions.</title>
        <authorList>
            <person name="Kaneko T."/>
            <person name="Sato S."/>
            <person name="Kotani H."/>
            <person name="Tanaka A."/>
            <person name="Asamizu E."/>
            <person name="Nakamura Y."/>
            <person name="Miyajima N."/>
            <person name="Hirosawa M."/>
            <person name="Sugiura M."/>
            <person name="Sasamoto S."/>
            <person name="Kimura T."/>
            <person name="Hosouchi T."/>
            <person name="Matsuno A."/>
            <person name="Muraki A."/>
            <person name="Nakazaki N."/>
            <person name="Naruo K."/>
            <person name="Okumura S."/>
            <person name="Shimpo S."/>
            <person name="Takeuchi C."/>
            <person name="Wada T."/>
            <person name="Watanabe A."/>
            <person name="Yamada M."/>
            <person name="Yasuda M."/>
            <person name="Tabata S."/>
        </authorList>
    </citation>
    <scope>NUCLEOTIDE SEQUENCE [LARGE SCALE GENOMIC DNA]</scope>
    <source>
        <strain evidence="2">ATCC 27184 / PCC 6803 / Kazusa</strain>
    </source>
</reference>
<reference evidence="1 2" key="1">
    <citation type="journal article" date="1995" name="DNA Res.">
        <title>Sequence analysis of the genome of the unicellular cyanobacterium Synechocystis sp. strain PCC6803. I. Sequence features in the 1 Mb region from map positions 64% to 92% of the genome.</title>
        <authorList>
            <person name="Kaneko T."/>
            <person name="Tanaka A."/>
            <person name="Sato S."/>
            <person name="Kotani H."/>
            <person name="Sazuka T."/>
            <person name="Miyajima N."/>
            <person name="Sugiura M."/>
            <person name="Tabata S."/>
        </authorList>
    </citation>
    <scope>NUCLEOTIDE SEQUENCE [LARGE SCALE GENOMIC DNA]</scope>
    <source>
        <strain evidence="2">ATCC 27184 / PCC 6803 / Kazusa</strain>
    </source>
</reference>
<dbReference type="Proteomes" id="UP000001425">
    <property type="component" value="Chromosome"/>
</dbReference>
<dbReference type="InterPro" id="IPR008306">
    <property type="entry name" value="UCP018008"/>
</dbReference>
<accession>P72737</accession>
<sequence length="261" mass="29519">MKFIGIDLGWRSGESGLCRLQLQSTPTGDRLGIEDLTCRLSLEEIFAWLDKGLGEAEGVMVAVDAPTIIPNQTGTRLPDRLTHKYFGKYHAGCYPANLGRPFAERTTGVGKLLEERGFLHAPEIQAQRQGRYQIEVFPHPAMVQLFQLERIIKYKKGSLAKKRQGLLELQSYIENILPQLTPALDLTLPPGMEPWRSPLTLNGKELKHQEDQWDSLICAYIGAYWWYWGRERNWVLGDESTGYIVVPTLGADQPVPDAEKN</sequence>
<dbReference type="KEGG" id="syn:slr1094"/>
<dbReference type="PIR" id="S74600">
    <property type="entry name" value="S74600"/>
</dbReference>
<gene>
    <name evidence="1" type="ordered locus">slr1094</name>
</gene>
<name>P72737_SYNY3</name>
<keyword evidence="2" id="KW-1185">Reference proteome</keyword>
<protein>
    <submittedName>
        <fullName evidence="1">Slr1094 protein</fullName>
    </submittedName>
</protein>
<dbReference type="Pfam" id="PF04250">
    <property type="entry name" value="DUF429"/>
    <property type="match status" value="1"/>
</dbReference>
<dbReference type="InterPro" id="IPR007362">
    <property type="entry name" value="DUF429"/>
</dbReference>
<evidence type="ECO:0000313" key="2">
    <source>
        <dbReference type="Proteomes" id="UP000001425"/>
    </source>
</evidence>
<dbReference type="InParanoid" id="P72737"/>